<dbReference type="AlphaFoldDB" id="A0A7X4YRG5"/>
<name>A0A7X4YRG5_9BACL</name>
<protein>
    <submittedName>
        <fullName evidence="1">Uncharacterized protein</fullName>
    </submittedName>
</protein>
<evidence type="ECO:0000313" key="1">
    <source>
        <dbReference type="EMBL" id="NBC70199.1"/>
    </source>
</evidence>
<proteinExistence type="predicted"/>
<evidence type="ECO:0000313" key="2">
    <source>
        <dbReference type="Proteomes" id="UP000558113"/>
    </source>
</evidence>
<sequence length="69" mass="8089">MNATIGIQFRLNLGGGRRQREPKAERAPISEEQARHIVEEYHEKNSHYDLFGAITITSVEHWNHEYEVK</sequence>
<comment type="caution">
    <text evidence="1">The sequence shown here is derived from an EMBL/GenBank/DDBJ whole genome shotgun (WGS) entry which is preliminary data.</text>
</comment>
<dbReference type="Proteomes" id="UP000558113">
    <property type="component" value="Unassembled WGS sequence"/>
</dbReference>
<organism evidence="1 2">
    <name type="scientific">Paenibacillus sacheonensis</name>
    <dbReference type="NCBI Taxonomy" id="742054"/>
    <lineage>
        <taxon>Bacteria</taxon>
        <taxon>Bacillati</taxon>
        <taxon>Bacillota</taxon>
        <taxon>Bacilli</taxon>
        <taxon>Bacillales</taxon>
        <taxon>Paenibacillaceae</taxon>
        <taxon>Paenibacillus</taxon>
    </lineage>
</organism>
<gene>
    <name evidence="1" type="ORF">GT003_14465</name>
</gene>
<dbReference type="OrthoDB" id="2428465at2"/>
<accession>A0A7X4YRG5</accession>
<keyword evidence="2" id="KW-1185">Reference proteome</keyword>
<dbReference type="EMBL" id="JAAAMU010000006">
    <property type="protein sequence ID" value="NBC70199.1"/>
    <property type="molecule type" value="Genomic_DNA"/>
</dbReference>
<dbReference type="RefSeq" id="WP_161698876.1">
    <property type="nucleotide sequence ID" value="NZ_JAAAMU010000006.1"/>
</dbReference>
<reference evidence="1 2" key="1">
    <citation type="submission" date="2020-01" db="EMBL/GenBank/DDBJ databases">
        <title>Paenibacillus soybeanensis sp. nov. isolated from the nodules of soybean (Glycine max(L.) Merr).</title>
        <authorList>
            <person name="Wang H."/>
        </authorList>
    </citation>
    <scope>NUCLEOTIDE SEQUENCE [LARGE SCALE GENOMIC DNA]</scope>
    <source>
        <strain evidence="1 2">DSM 23054</strain>
    </source>
</reference>